<dbReference type="GO" id="GO:0000981">
    <property type="term" value="F:DNA-binding transcription factor activity, RNA polymerase II-specific"/>
    <property type="evidence" value="ECO:0007669"/>
    <property type="project" value="TreeGrafter"/>
</dbReference>
<dbReference type="Proteomes" id="UP000245768">
    <property type="component" value="Unassembled WGS sequence"/>
</dbReference>
<keyword evidence="5" id="KW-0539">Nucleus</keyword>
<keyword evidence="2" id="KW-0805">Transcription regulation</keyword>
<keyword evidence="8" id="KW-1185">Reference proteome</keyword>
<evidence type="ECO:0000256" key="4">
    <source>
        <dbReference type="ARBA" id="ARBA00023163"/>
    </source>
</evidence>
<dbReference type="PANTHER" id="PTHR31845:SF19">
    <property type="entry name" value="TRANSCRIPTION FACTOR DOMAIN-CONTAINING PROTEIN"/>
    <property type="match status" value="1"/>
</dbReference>
<dbReference type="AlphaFoldDB" id="A0A316YKP1"/>
<dbReference type="GeneID" id="37047742"/>
<dbReference type="GO" id="GO:0005634">
    <property type="term" value="C:nucleus"/>
    <property type="evidence" value="ECO:0007669"/>
    <property type="project" value="UniProtKB-SubCell"/>
</dbReference>
<dbReference type="OrthoDB" id="3163292at2759"/>
<evidence type="ECO:0000313" key="7">
    <source>
        <dbReference type="EMBL" id="PWN89762.1"/>
    </source>
</evidence>
<sequence>MPPAKVKIRCLQRDAGQACSRCARLALRCEVQPHRRGPNKRFQARNADANNRLERTNNSSTFSREALNGSPVLDSPSLRHSSKDGHSAAFGSPSLPDSRLASHPFPRFSTRSLLDNDDTELRKTTLASNLIEEDDLCEPNVASVHSYAAMEPVDALSDSDRPDWSPSSLSIWCEVFTEQEARLLHGFYFERLNGCIALLTPALNVFDDLCADSQAHLLLSAILTVSSRFVMVHKYDKALSCLDRSLNNITATTGLPSSMQTCQALSIAAMWRHPSNSTGWRKIHTSISIALELGLDRLAKRPLSTDLSREEAMRIAQLQRTFFQLGCTEEHFCNQRRIPALLDVTSFLDPRVWIESLNHVCEDVDVRIAAAIDQISIFRKLQADLAKLRAESSRAKRINSRSHGLQELRLLKNAIFDHDGTAAYWLQEVETSSSQTEASEPAPGSLRVGFANRPCGDFNRLNHGLNYWQAVYAVYCRKEMMADKMLQDERSEAFERATWHALALMELFDGPFGEAEYYRYVHDSVICSTAAASIWVVDNWPAMNVAQAERAHAALRRAARVTSSSADRWLEQSAYLHKLLQFCCSKLPSSISMVPSSSRTQENNQHGLAQRRESTEGVSAVAADWIMTPALPTGDLLDSSPGLSDDLLWILSMSLGGGTDDHSSLQDQTNQRCHPNHLSFAMPTSEGGGNIAAFLRNMVADNVSAVGELG</sequence>
<protein>
    <recommendedName>
        <fullName evidence="9">Transcription factor domain-containing protein</fullName>
    </recommendedName>
</protein>
<accession>A0A316YKP1</accession>
<feature type="region of interest" description="Disordered" evidence="6">
    <location>
        <begin position="34"/>
        <end position="98"/>
    </location>
</feature>
<feature type="compositionally biased region" description="Basic residues" evidence="6">
    <location>
        <begin position="34"/>
        <end position="43"/>
    </location>
</feature>
<gene>
    <name evidence="7" type="ORF">FA10DRAFT_97013</name>
</gene>
<dbReference type="InParanoid" id="A0A316YKP1"/>
<evidence type="ECO:0000256" key="5">
    <source>
        <dbReference type="ARBA" id="ARBA00023242"/>
    </source>
</evidence>
<keyword evidence="3" id="KW-0238">DNA-binding</keyword>
<dbReference type="EMBL" id="KZ819636">
    <property type="protein sequence ID" value="PWN89762.1"/>
    <property type="molecule type" value="Genomic_DNA"/>
</dbReference>
<evidence type="ECO:0000256" key="6">
    <source>
        <dbReference type="SAM" id="MobiDB-lite"/>
    </source>
</evidence>
<dbReference type="PANTHER" id="PTHR31845">
    <property type="entry name" value="FINGER DOMAIN PROTEIN, PUTATIVE-RELATED"/>
    <property type="match status" value="1"/>
</dbReference>
<reference evidence="7 8" key="1">
    <citation type="journal article" date="2018" name="Mol. Biol. Evol.">
        <title>Broad Genomic Sampling Reveals a Smut Pathogenic Ancestry of the Fungal Clade Ustilaginomycotina.</title>
        <authorList>
            <person name="Kijpornyongpan T."/>
            <person name="Mondo S.J."/>
            <person name="Barry K."/>
            <person name="Sandor L."/>
            <person name="Lee J."/>
            <person name="Lipzen A."/>
            <person name="Pangilinan J."/>
            <person name="LaButti K."/>
            <person name="Hainaut M."/>
            <person name="Henrissat B."/>
            <person name="Grigoriev I.V."/>
            <person name="Spatafora J.W."/>
            <person name="Aime M.C."/>
        </authorList>
    </citation>
    <scope>NUCLEOTIDE SEQUENCE [LARGE SCALE GENOMIC DNA]</scope>
    <source>
        <strain evidence="7 8">MCA 4198</strain>
    </source>
</reference>
<evidence type="ECO:0000256" key="3">
    <source>
        <dbReference type="ARBA" id="ARBA00023125"/>
    </source>
</evidence>
<dbReference type="CDD" id="cd12148">
    <property type="entry name" value="fungal_TF_MHR"/>
    <property type="match status" value="1"/>
</dbReference>
<keyword evidence="4" id="KW-0804">Transcription</keyword>
<dbReference type="RefSeq" id="XP_025376960.1">
    <property type="nucleotide sequence ID" value="XM_025525826.1"/>
</dbReference>
<evidence type="ECO:0000256" key="1">
    <source>
        <dbReference type="ARBA" id="ARBA00004123"/>
    </source>
</evidence>
<evidence type="ECO:0008006" key="9">
    <source>
        <dbReference type="Google" id="ProtNLM"/>
    </source>
</evidence>
<name>A0A316YKP1_9BASI</name>
<feature type="region of interest" description="Disordered" evidence="6">
    <location>
        <begin position="594"/>
        <end position="613"/>
    </location>
</feature>
<comment type="subcellular location">
    <subcellularLocation>
        <location evidence="1">Nucleus</location>
    </subcellularLocation>
</comment>
<organism evidence="7 8">
    <name type="scientific">Acaromyces ingoldii</name>
    <dbReference type="NCBI Taxonomy" id="215250"/>
    <lineage>
        <taxon>Eukaryota</taxon>
        <taxon>Fungi</taxon>
        <taxon>Dikarya</taxon>
        <taxon>Basidiomycota</taxon>
        <taxon>Ustilaginomycotina</taxon>
        <taxon>Exobasidiomycetes</taxon>
        <taxon>Exobasidiales</taxon>
        <taxon>Cryptobasidiaceae</taxon>
        <taxon>Acaromyces</taxon>
    </lineage>
</organism>
<evidence type="ECO:0000313" key="8">
    <source>
        <dbReference type="Proteomes" id="UP000245768"/>
    </source>
</evidence>
<dbReference type="GO" id="GO:0000976">
    <property type="term" value="F:transcription cis-regulatory region binding"/>
    <property type="evidence" value="ECO:0007669"/>
    <property type="project" value="TreeGrafter"/>
</dbReference>
<evidence type="ECO:0000256" key="2">
    <source>
        <dbReference type="ARBA" id="ARBA00023015"/>
    </source>
</evidence>
<proteinExistence type="predicted"/>
<dbReference type="InterPro" id="IPR051089">
    <property type="entry name" value="prtT"/>
</dbReference>